<sequence>MEPGAMSFTSALRGSSLTARIFRSAGLTVAGFGASQAIRLASNLILTRILFPEAFGMMAIIVVILMGLAMFSDVGVTPAIMQSKRGDDRDFLDTAWTIQVIRGVALWVVACGLAWPAAWFYGEPDLVYLLPVASLVLIINGCDPTKKDTANRHLVLGRVTTIEIVVQLVGIVTAVALALWWNSVWALVVSYLMAAAAQLVLFRRFLPGPNNRFRWEKPAAHELINFGKWVFLSTLCGFFFAQGDRIVLGKVLELDTFGVYNIAYFLASFPLLLGGMITRKILIPIYRETPPKASRANFLKLRKMRVVVTAALLLMQAVFACLGVWLVDLLYDPRYALAGPVVVVIAVMQIPMLIALTYDQAALAAGDSRRFFVLAVARAVLMIAGLVVGYQVAGLFGALLGQGVAMVAVYPVVIWLARHMGAWDVLHDAVFAVLGIAIGLLALWLNAHAVAELAAF</sequence>
<feature type="transmembrane region" description="Helical" evidence="7">
    <location>
        <begin position="371"/>
        <end position="393"/>
    </location>
</feature>
<dbReference type="AlphaFoldDB" id="A0A0L1JP95"/>
<evidence type="ECO:0000256" key="7">
    <source>
        <dbReference type="SAM" id="Phobius"/>
    </source>
</evidence>
<evidence type="ECO:0000256" key="5">
    <source>
        <dbReference type="ARBA" id="ARBA00022989"/>
    </source>
</evidence>
<dbReference type="GO" id="GO:0005886">
    <property type="term" value="C:plasma membrane"/>
    <property type="evidence" value="ECO:0007669"/>
    <property type="project" value="UniProtKB-SubCell"/>
</dbReference>
<evidence type="ECO:0000256" key="2">
    <source>
        <dbReference type="ARBA" id="ARBA00007430"/>
    </source>
</evidence>
<feature type="transmembrane region" description="Helical" evidence="7">
    <location>
        <begin position="184"/>
        <end position="202"/>
    </location>
</feature>
<reference evidence="8 9" key="1">
    <citation type="journal article" date="2015" name="Int. J. Syst. Evol. Microbiol.">
        <title>Aestuariivita atlantica sp. nov., isolated from deep sea sediment of the Atlantic Ocean.</title>
        <authorList>
            <person name="Li G."/>
            <person name="Lai Q."/>
            <person name="Du Y."/>
            <person name="Liu X."/>
            <person name="Sun F."/>
            <person name="Shao Z."/>
        </authorList>
    </citation>
    <scope>NUCLEOTIDE SEQUENCE [LARGE SCALE GENOMIC DNA]</scope>
    <source>
        <strain evidence="8 9">22II-S11-z3</strain>
    </source>
</reference>
<gene>
    <name evidence="8" type="ORF">ATO11_09945</name>
</gene>
<keyword evidence="5 7" id="KW-1133">Transmembrane helix</keyword>
<dbReference type="PANTHER" id="PTHR30250">
    <property type="entry name" value="PST FAMILY PREDICTED COLANIC ACID TRANSPORTER"/>
    <property type="match status" value="1"/>
</dbReference>
<keyword evidence="3" id="KW-1003">Cell membrane</keyword>
<evidence type="ECO:0000313" key="8">
    <source>
        <dbReference type="EMBL" id="KNG93532.1"/>
    </source>
</evidence>
<keyword evidence="6 7" id="KW-0472">Membrane</keyword>
<dbReference type="Proteomes" id="UP000036938">
    <property type="component" value="Unassembled WGS sequence"/>
</dbReference>
<feature type="transmembrane region" description="Helical" evidence="7">
    <location>
        <begin position="262"/>
        <end position="283"/>
    </location>
</feature>
<name>A0A0L1JP95_9RHOB</name>
<evidence type="ECO:0000256" key="4">
    <source>
        <dbReference type="ARBA" id="ARBA00022692"/>
    </source>
</evidence>
<feature type="transmembrane region" description="Helical" evidence="7">
    <location>
        <begin position="429"/>
        <end position="447"/>
    </location>
</feature>
<feature type="transmembrane region" description="Helical" evidence="7">
    <location>
        <begin position="223"/>
        <end position="242"/>
    </location>
</feature>
<keyword evidence="9" id="KW-1185">Reference proteome</keyword>
<feature type="transmembrane region" description="Helical" evidence="7">
    <location>
        <begin position="304"/>
        <end position="325"/>
    </location>
</feature>
<dbReference type="STRING" id="1317121.ATO11_09945"/>
<proteinExistence type="inferred from homology"/>
<comment type="caution">
    <text evidence="8">The sequence shown here is derived from an EMBL/GenBank/DDBJ whole genome shotgun (WGS) entry which is preliminary data.</text>
</comment>
<feature type="transmembrane region" description="Helical" evidence="7">
    <location>
        <begin position="21"/>
        <end position="42"/>
    </location>
</feature>
<accession>A0A0L1JP95</accession>
<comment type="subcellular location">
    <subcellularLocation>
        <location evidence="1">Cell membrane</location>
        <topology evidence="1">Multi-pass membrane protein</topology>
    </subcellularLocation>
</comment>
<organism evidence="8 9">
    <name type="scientific">Pseudaestuariivita atlantica</name>
    <dbReference type="NCBI Taxonomy" id="1317121"/>
    <lineage>
        <taxon>Bacteria</taxon>
        <taxon>Pseudomonadati</taxon>
        <taxon>Pseudomonadota</taxon>
        <taxon>Alphaproteobacteria</taxon>
        <taxon>Rhodobacterales</taxon>
        <taxon>Paracoccaceae</taxon>
        <taxon>Pseudaestuariivita</taxon>
    </lineage>
</organism>
<feature type="transmembrane region" description="Helical" evidence="7">
    <location>
        <begin position="155"/>
        <end position="178"/>
    </location>
</feature>
<evidence type="ECO:0000256" key="6">
    <source>
        <dbReference type="ARBA" id="ARBA00023136"/>
    </source>
</evidence>
<comment type="similarity">
    <text evidence="2">Belongs to the polysaccharide synthase family.</text>
</comment>
<protein>
    <submittedName>
        <fullName evidence="8">Polysaccharide biosynthesis protein</fullName>
    </submittedName>
</protein>
<dbReference type="EMBL" id="AQQZ01000004">
    <property type="protein sequence ID" value="KNG93532.1"/>
    <property type="molecule type" value="Genomic_DNA"/>
</dbReference>
<evidence type="ECO:0000313" key="9">
    <source>
        <dbReference type="Proteomes" id="UP000036938"/>
    </source>
</evidence>
<feature type="transmembrane region" description="Helical" evidence="7">
    <location>
        <begin position="100"/>
        <end position="120"/>
    </location>
</feature>
<keyword evidence="4 7" id="KW-0812">Transmembrane</keyword>
<evidence type="ECO:0000256" key="3">
    <source>
        <dbReference type="ARBA" id="ARBA00022475"/>
    </source>
</evidence>
<dbReference type="Pfam" id="PF13440">
    <property type="entry name" value="Polysacc_synt_3"/>
    <property type="match status" value="1"/>
</dbReference>
<feature type="transmembrane region" description="Helical" evidence="7">
    <location>
        <begin position="54"/>
        <end position="80"/>
    </location>
</feature>
<dbReference type="PATRIC" id="fig|1317121.7.peg.2665"/>
<dbReference type="PANTHER" id="PTHR30250:SF10">
    <property type="entry name" value="LIPOPOLYSACCHARIDE BIOSYNTHESIS PROTEIN WZXC"/>
    <property type="match status" value="1"/>
</dbReference>
<dbReference type="InterPro" id="IPR050833">
    <property type="entry name" value="Poly_Biosynth_Transport"/>
</dbReference>
<feature type="transmembrane region" description="Helical" evidence="7">
    <location>
        <begin position="399"/>
        <end position="417"/>
    </location>
</feature>
<feature type="transmembrane region" description="Helical" evidence="7">
    <location>
        <begin position="337"/>
        <end position="359"/>
    </location>
</feature>
<feature type="transmembrane region" description="Helical" evidence="7">
    <location>
        <begin position="126"/>
        <end position="143"/>
    </location>
</feature>
<evidence type="ECO:0000256" key="1">
    <source>
        <dbReference type="ARBA" id="ARBA00004651"/>
    </source>
</evidence>